<feature type="non-terminal residue" evidence="2">
    <location>
        <position position="91"/>
    </location>
</feature>
<dbReference type="EMBL" id="LAZR01051948">
    <property type="protein sequence ID" value="KKK84054.1"/>
    <property type="molecule type" value="Genomic_DNA"/>
</dbReference>
<evidence type="ECO:0000313" key="2">
    <source>
        <dbReference type="EMBL" id="KKK84054.1"/>
    </source>
</evidence>
<feature type="compositionally biased region" description="Polar residues" evidence="1">
    <location>
        <begin position="15"/>
        <end position="28"/>
    </location>
</feature>
<name>A0A0F9B083_9ZZZZ</name>
<protein>
    <submittedName>
        <fullName evidence="2">Uncharacterized protein</fullName>
    </submittedName>
</protein>
<accession>A0A0F9B083</accession>
<proteinExistence type="predicted"/>
<comment type="caution">
    <text evidence="2">The sequence shown here is derived from an EMBL/GenBank/DDBJ whole genome shotgun (WGS) entry which is preliminary data.</text>
</comment>
<reference evidence="2" key="1">
    <citation type="journal article" date="2015" name="Nature">
        <title>Complex archaea that bridge the gap between prokaryotes and eukaryotes.</title>
        <authorList>
            <person name="Spang A."/>
            <person name="Saw J.H."/>
            <person name="Jorgensen S.L."/>
            <person name="Zaremba-Niedzwiedzka K."/>
            <person name="Martijn J."/>
            <person name="Lind A.E."/>
            <person name="van Eijk R."/>
            <person name="Schleper C."/>
            <person name="Guy L."/>
            <person name="Ettema T.J."/>
        </authorList>
    </citation>
    <scope>NUCLEOTIDE SEQUENCE</scope>
</reference>
<feature type="region of interest" description="Disordered" evidence="1">
    <location>
        <begin position="1"/>
        <end position="28"/>
    </location>
</feature>
<evidence type="ECO:0000256" key="1">
    <source>
        <dbReference type="SAM" id="MobiDB-lite"/>
    </source>
</evidence>
<sequence length="91" mass="10309">MRDAMIAASDKISKHSTYTGDSRSLSKTSKTDGFVVQRFVKGDPVIHSTKLTGEEDMVFESYIDQHDVECRTEQPRSVVYDTNPDNRHTIT</sequence>
<dbReference type="AlphaFoldDB" id="A0A0F9B083"/>
<gene>
    <name evidence="2" type="ORF">LCGC14_2787190</name>
</gene>
<organism evidence="2">
    <name type="scientific">marine sediment metagenome</name>
    <dbReference type="NCBI Taxonomy" id="412755"/>
    <lineage>
        <taxon>unclassified sequences</taxon>
        <taxon>metagenomes</taxon>
        <taxon>ecological metagenomes</taxon>
    </lineage>
</organism>